<dbReference type="GeneID" id="18259955"/>
<feature type="region of interest" description="Disordered" evidence="1">
    <location>
        <begin position="517"/>
        <end position="568"/>
    </location>
</feature>
<dbReference type="PANTHER" id="PTHR13252:SF9">
    <property type="entry name" value="F-BOX ONLY PROTEIN 28"/>
    <property type="match status" value="1"/>
</dbReference>
<dbReference type="RefSeq" id="XP_006696236.1">
    <property type="nucleotide sequence ID" value="XM_006696173.1"/>
</dbReference>
<accession>G0SD71</accession>
<protein>
    <recommendedName>
        <fullName evidence="2">F-box domain-containing protein</fullName>
    </recommendedName>
</protein>
<dbReference type="GO" id="GO:0000209">
    <property type="term" value="P:protein polyubiquitination"/>
    <property type="evidence" value="ECO:0007669"/>
    <property type="project" value="TreeGrafter"/>
</dbReference>
<reference evidence="3 4" key="1">
    <citation type="journal article" date="2011" name="Cell">
        <title>Insight into structure and assembly of the nuclear pore complex by utilizing the genome of a eukaryotic thermophile.</title>
        <authorList>
            <person name="Amlacher S."/>
            <person name="Sarges P."/>
            <person name="Flemming D."/>
            <person name="van Noort V."/>
            <person name="Kunze R."/>
            <person name="Devos D.P."/>
            <person name="Arumugam M."/>
            <person name="Bork P."/>
            <person name="Hurt E."/>
        </authorList>
    </citation>
    <scope>NUCLEOTIDE SEQUENCE [LARGE SCALE GENOMIC DNA]</scope>
    <source>
        <strain evidence="4">DSM 1495 / CBS 144.50 / IMI 039719</strain>
    </source>
</reference>
<evidence type="ECO:0000256" key="1">
    <source>
        <dbReference type="SAM" id="MobiDB-lite"/>
    </source>
</evidence>
<feature type="compositionally biased region" description="Basic and acidic residues" evidence="1">
    <location>
        <begin position="517"/>
        <end position="527"/>
    </location>
</feature>
<dbReference type="Gene3D" id="1.20.1280.50">
    <property type="match status" value="1"/>
</dbReference>
<dbReference type="InterPro" id="IPR036047">
    <property type="entry name" value="F-box-like_dom_sf"/>
</dbReference>
<dbReference type="PANTHER" id="PTHR13252">
    <property type="entry name" value="F-BOX ONLY PROTEIN 28"/>
    <property type="match status" value="1"/>
</dbReference>
<dbReference type="PROSITE" id="PS50181">
    <property type="entry name" value="FBOX"/>
    <property type="match status" value="1"/>
</dbReference>
<dbReference type="Proteomes" id="UP000008066">
    <property type="component" value="Unassembled WGS sequence"/>
</dbReference>
<evidence type="ECO:0000259" key="2">
    <source>
        <dbReference type="PROSITE" id="PS50181"/>
    </source>
</evidence>
<dbReference type="STRING" id="759272.G0SD71"/>
<evidence type="ECO:0000313" key="4">
    <source>
        <dbReference type="Proteomes" id="UP000008066"/>
    </source>
</evidence>
<dbReference type="InterPro" id="IPR039719">
    <property type="entry name" value="FBXO28"/>
</dbReference>
<gene>
    <name evidence="3" type="ORF">CTHT_0059170</name>
</gene>
<dbReference type="OMA" id="DRRFFPR"/>
<dbReference type="eggNOG" id="ENOG502S0AR">
    <property type="taxonomic scope" value="Eukaryota"/>
</dbReference>
<evidence type="ECO:0000313" key="3">
    <source>
        <dbReference type="EMBL" id="EGS19291.1"/>
    </source>
</evidence>
<dbReference type="SUPFAM" id="SSF81383">
    <property type="entry name" value="F-box domain"/>
    <property type="match status" value="1"/>
</dbReference>
<organism evidence="4">
    <name type="scientific">Chaetomium thermophilum (strain DSM 1495 / CBS 144.50 / IMI 039719)</name>
    <name type="common">Thermochaetoides thermophila</name>
    <dbReference type="NCBI Taxonomy" id="759272"/>
    <lineage>
        <taxon>Eukaryota</taxon>
        <taxon>Fungi</taxon>
        <taxon>Dikarya</taxon>
        <taxon>Ascomycota</taxon>
        <taxon>Pezizomycotina</taxon>
        <taxon>Sordariomycetes</taxon>
        <taxon>Sordariomycetidae</taxon>
        <taxon>Sordariales</taxon>
        <taxon>Chaetomiaceae</taxon>
        <taxon>Thermochaetoides</taxon>
    </lineage>
</organism>
<proteinExistence type="predicted"/>
<feature type="region of interest" description="Disordered" evidence="1">
    <location>
        <begin position="73"/>
        <end position="93"/>
    </location>
</feature>
<dbReference type="InterPro" id="IPR001810">
    <property type="entry name" value="F-box_dom"/>
</dbReference>
<sequence>MTARLLALPEEILLQILSYLSPSELATLQLVCHALLNLARDNNLWRYRSFDESAFLNRWEYWQALIHPIDESDDEAGSANSGTQAPEPRGPALLTTRERERVRLLANWDPVFPDERVSWYHEYIQRHGPVVVNWLQNPYPHHIEGDGHDRSLLWRTTTPDEVRGLGLYYPNAEPLDAVMVVSPLEDGSICFWDVSHYASREEKRRGKIVTRSRKGVLMVDPKGLNPGVTECVGVDSWRHRAFFAVQKHLVEVDLQQLEIVDHGEFPSLITALSTADAAVPLTVGTTDGIYLHDWRARTKHGSVSDEVIDLFDRDATNNPSITHRRTLTLPVAKLPPCLDGTRQGPLSILHLQQSDQDTTPSHDIYVAGRFTSILHYDRRMFPALRGTIHSGARLCSLSSLPYPFSALDSEVRRRGEYTLEQIEANRAAIAASHGRTLIAAGEYNTKGSLELYGLRSHPDGDINTLGALHNSVHKNRQTCSQSKLLSVVTHGTRIAFSDGSGDIKWFERDGFTEVRRVHIGSSDREDPAAPDAASDSETEPDRHPPSRSHSLFAPFQSPGANDEIGRKLLPTLPPRHSSCFDSKYGHNPVNNDDLLFWTGDKLGLVTFSSVPGFHADEFEEIVLDEEALAREREEREYVGAMRRALRRHADDVWFVRGLGLGG</sequence>
<name>G0SD71_CHATD</name>
<dbReference type="KEGG" id="cthr:CTHT_0059170"/>
<dbReference type="HOGENOM" id="CLU_030037_0_0_1"/>
<feature type="domain" description="F-box" evidence="2">
    <location>
        <begin position="2"/>
        <end position="48"/>
    </location>
</feature>
<dbReference type="EMBL" id="GL988045">
    <property type="protein sequence ID" value="EGS19291.1"/>
    <property type="molecule type" value="Genomic_DNA"/>
</dbReference>
<dbReference type="OrthoDB" id="3219396at2759"/>
<dbReference type="SMART" id="SM00256">
    <property type="entry name" value="FBOX"/>
    <property type="match status" value="1"/>
</dbReference>
<dbReference type="AlphaFoldDB" id="G0SD71"/>
<dbReference type="Pfam" id="PF12937">
    <property type="entry name" value="F-box-like"/>
    <property type="match status" value="1"/>
</dbReference>
<keyword evidence="4" id="KW-1185">Reference proteome</keyword>